<evidence type="ECO:0000256" key="6">
    <source>
        <dbReference type="PIRSR" id="PIRSR607583-1"/>
    </source>
</evidence>
<dbReference type="FunFam" id="2.30.42.10:FF:000026">
    <property type="entry name" value="Golgi reassembly stacking protein 2"/>
    <property type="match status" value="1"/>
</dbReference>
<dbReference type="InterPro" id="IPR036034">
    <property type="entry name" value="PDZ_sf"/>
</dbReference>
<keyword evidence="6" id="KW-0862">Zinc</keyword>
<keyword evidence="4" id="KW-0333">Golgi apparatus</keyword>
<dbReference type="SUPFAM" id="SSF50156">
    <property type="entry name" value="PDZ domain-like"/>
    <property type="match status" value="1"/>
</dbReference>
<dbReference type="PANTHER" id="PTHR12893:SF0">
    <property type="entry name" value="GRASP65"/>
    <property type="match status" value="1"/>
</dbReference>
<evidence type="ECO:0000256" key="4">
    <source>
        <dbReference type="ARBA" id="ARBA00023034"/>
    </source>
</evidence>
<reference evidence="9" key="1">
    <citation type="submission" date="2020-11" db="EMBL/GenBank/DDBJ databases">
        <authorList>
            <person name="Tran Van P."/>
        </authorList>
    </citation>
    <scope>NUCLEOTIDE SEQUENCE</scope>
</reference>
<feature type="domain" description="PDZ GRASP-type" evidence="8">
    <location>
        <begin position="204"/>
        <end position="295"/>
    </location>
</feature>
<comment type="similarity">
    <text evidence="2">Belongs to the GORASP family.</text>
</comment>
<evidence type="ECO:0000256" key="7">
    <source>
        <dbReference type="SAM" id="MobiDB-lite"/>
    </source>
</evidence>
<organism evidence="9">
    <name type="scientific">Timema monikensis</name>
    <dbReference type="NCBI Taxonomy" id="170555"/>
    <lineage>
        <taxon>Eukaryota</taxon>
        <taxon>Metazoa</taxon>
        <taxon>Ecdysozoa</taxon>
        <taxon>Arthropoda</taxon>
        <taxon>Hexapoda</taxon>
        <taxon>Insecta</taxon>
        <taxon>Pterygota</taxon>
        <taxon>Neoptera</taxon>
        <taxon>Polyneoptera</taxon>
        <taxon>Phasmatodea</taxon>
        <taxon>Timematodea</taxon>
        <taxon>Timematoidea</taxon>
        <taxon>Timematidae</taxon>
        <taxon>Timema</taxon>
    </lineage>
</organism>
<accession>A0A7R9HQM9</accession>
<proteinExistence type="inferred from homology"/>
<gene>
    <name evidence="9" type="ORF">TMSB3V08_LOCUS7762</name>
</gene>
<dbReference type="InterPro" id="IPR024958">
    <property type="entry name" value="GRASP_PDZ"/>
</dbReference>
<evidence type="ECO:0000256" key="1">
    <source>
        <dbReference type="ARBA" id="ARBA00004394"/>
    </source>
</evidence>
<evidence type="ECO:0000313" key="9">
    <source>
        <dbReference type="EMBL" id="CAD7431017.1"/>
    </source>
</evidence>
<keyword evidence="5" id="KW-0472">Membrane</keyword>
<dbReference type="PROSITE" id="PS51865">
    <property type="entry name" value="PDZ_GRASP"/>
    <property type="match status" value="2"/>
</dbReference>
<evidence type="ECO:0000256" key="2">
    <source>
        <dbReference type="ARBA" id="ARBA00007144"/>
    </source>
</evidence>
<dbReference type="Pfam" id="PF22936">
    <property type="entry name" value="Pol_BBD"/>
    <property type="match status" value="1"/>
</dbReference>
<name>A0A7R9HQM9_9NEOP</name>
<dbReference type="PANTHER" id="PTHR12893">
    <property type="entry name" value="GOLGI REASSEMBLY STACKING PROTEIN GRASP"/>
    <property type="match status" value="1"/>
</dbReference>
<feature type="binding site" evidence="6">
    <location>
        <position position="293"/>
    </location>
    <ligand>
        <name>Zn(2+)</name>
        <dbReference type="ChEBI" id="CHEBI:29105"/>
    </ligand>
</feature>
<feature type="domain" description="PDZ GRASP-type" evidence="8">
    <location>
        <begin position="319"/>
        <end position="407"/>
    </location>
</feature>
<evidence type="ECO:0000256" key="3">
    <source>
        <dbReference type="ARBA" id="ARBA00022737"/>
    </source>
</evidence>
<keyword evidence="3" id="KW-0677">Repeat</keyword>
<evidence type="ECO:0000256" key="5">
    <source>
        <dbReference type="ARBA" id="ARBA00023136"/>
    </source>
</evidence>
<dbReference type="GO" id="GO:0046872">
    <property type="term" value="F:metal ion binding"/>
    <property type="evidence" value="ECO:0007669"/>
    <property type="project" value="UniProtKB-KW"/>
</dbReference>
<comment type="subcellular location">
    <subcellularLocation>
        <location evidence="1">Golgi apparatus membrane</location>
    </subcellularLocation>
</comment>
<evidence type="ECO:0000259" key="8">
    <source>
        <dbReference type="PROSITE" id="PS51865"/>
    </source>
</evidence>
<dbReference type="InterPro" id="IPR007583">
    <property type="entry name" value="GRASP55_65"/>
</dbReference>
<keyword evidence="6" id="KW-0479">Metal-binding</keyword>
<feature type="region of interest" description="Disordered" evidence="7">
    <location>
        <begin position="57"/>
        <end position="78"/>
    </location>
</feature>
<dbReference type="GO" id="GO:0007030">
    <property type="term" value="P:Golgi organization"/>
    <property type="evidence" value="ECO:0007669"/>
    <property type="project" value="TreeGrafter"/>
</dbReference>
<dbReference type="Gene3D" id="2.30.42.10">
    <property type="match status" value="2"/>
</dbReference>
<dbReference type="GO" id="GO:0000139">
    <property type="term" value="C:Golgi membrane"/>
    <property type="evidence" value="ECO:0007669"/>
    <property type="project" value="UniProtKB-SubCell"/>
</dbReference>
<dbReference type="InterPro" id="IPR054722">
    <property type="entry name" value="PolX-like_BBD"/>
</dbReference>
<protein>
    <recommendedName>
        <fullName evidence="8">PDZ GRASP-type domain-containing protein</fullName>
    </recommendedName>
</protein>
<dbReference type="AlphaFoldDB" id="A0A7R9HQM9"/>
<sequence>MDSGASSHMTWHRDYFDKHEEVSDGSSVRLGDNHKLFIKGKGDVMIRKLLNEAEVETQEDYETKKISPEPGSDTDSVSVGPWSVRIRCYNIRLLWPQSPYPSTDHGLTDTESVSGPLVQDGSPGQKAGLEAFFDFIVAIENTRLWRSDLSPPLHCRVATYPAVRAPPSFVVGNSSVTGTLELVPPLSWDVQANPPMFHFSMLGHRQGIHQILSFTEVLLRSLSQVKSINTVVRWCQCSDQDNDTLKELLKAGLDKPIRMTVYSSKTQSVREVVIVPSTSWGGQGLLGVSIRFCSFEGANENVWHVLLANALVVLSSTAEDGEIEEVHPSSPAEMAGLRPFNDYIIGADSVLHESEDLFTLIEAHEGRPLKLYVYNTGDDTCREVTITPNTSWGGDGSLGCGIGYGYLHRIPIRGHPVSLTSPLLTSNKTYTPHPATLLVKPPAPVPLLPVGPPDVPASVPSLPAVNNLTEFHPAMAGGTTTTAHLFPLPSRSGTETAATASGVMPSMASSATTLATSGGGLSIPGMPVTTPISLPGMPPITVSATLPLTALQGLQVGSTAPQQQQQQQFCQPTTAVSIPASQ</sequence>
<dbReference type="Pfam" id="PF04495">
    <property type="entry name" value="GRASP55_65"/>
    <property type="match status" value="2"/>
</dbReference>
<dbReference type="EMBL" id="OB794761">
    <property type="protein sequence ID" value="CAD7431017.1"/>
    <property type="molecule type" value="Genomic_DNA"/>
</dbReference>